<dbReference type="AlphaFoldDB" id="A0A6A4I8N8"/>
<name>A0A6A4I8N8_9AGAR</name>
<reference evidence="1" key="1">
    <citation type="journal article" date="2019" name="Environ. Microbiol.">
        <title>Fungal ecological strategies reflected in gene transcription - a case study of two litter decomposers.</title>
        <authorList>
            <person name="Barbi F."/>
            <person name="Kohler A."/>
            <person name="Barry K."/>
            <person name="Baskaran P."/>
            <person name="Daum C."/>
            <person name="Fauchery L."/>
            <person name="Ihrmark K."/>
            <person name="Kuo A."/>
            <person name="LaButti K."/>
            <person name="Lipzen A."/>
            <person name="Morin E."/>
            <person name="Grigoriev I.V."/>
            <person name="Henrissat B."/>
            <person name="Lindahl B."/>
            <person name="Martin F."/>
        </authorList>
    </citation>
    <scope>NUCLEOTIDE SEQUENCE</scope>
    <source>
        <strain evidence="1">JB14</strain>
    </source>
</reference>
<accession>A0A6A4I8N8</accession>
<dbReference type="EMBL" id="ML769411">
    <property type="protein sequence ID" value="KAE9405154.1"/>
    <property type="molecule type" value="Genomic_DNA"/>
</dbReference>
<evidence type="ECO:0000313" key="1">
    <source>
        <dbReference type="EMBL" id="KAE9405154.1"/>
    </source>
</evidence>
<gene>
    <name evidence="1" type="ORF">BT96DRAFT_988702</name>
</gene>
<evidence type="ECO:0000313" key="2">
    <source>
        <dbReference type="Proteomes" id="UP000799118"/>
    </source>
</evidence>
<keyword evidence="2" id="KW-1185">Reference proteome</keyword>
<dbReference type="Proteomes" id="UP000799118">
    <property type="component" value="Unassembled WGS sequence"/>
</dbReference>
<organism evidence="1 2">
    <name type="scientific">Gymnopus androsaceus JB14</name>
    <dbReference type="NCBI Taxonomy" id="1447944"/>
    <lineage>
        <taxon>Eukaryota</taxon>
        <taxon>Fungi</taxon>
        <taxon>Dikarya</taxon>
        <taxon>Basidiomycota</taxon>
        <taxon>Agaricomycotina</taxon>
        <taxon>Agaricomycetes</taxon>
        <taxon>Agaricomycetidae</taxon>
        <taxon>Agaricales</taxon>
        <taxon>Marasmiineae</taxon>
        <taxon>Omphalotaceae</taxon>
        <taxon>Gymnopus</taxon>
    </lineage>
</organism>
<sequence length="134" mass="15032">MRNKSSRVQDVHPERIPCLAMRNPSFSKKQLETKEKDELKAAATKLYLEENATEAADGPKAKSLRVVCREISDGHFVQTGSRVRLHHITLANHAPGRRTMSEFNAGKHALTEAKQKKIVDFAIELADWGFPLSP</sequence>
<protein>
    <submittedName>
        <fullName evidence="1">Uncharacterized protein</fullName>
    </submittedName>
</protein>
<dbReference type="OrthoDB" id="2668963at2759"/>
<proteinExistence type="predicted"/>